<feature type="compositionally biased region" description="Acidic residues" evidence="1">
    <location>
        <begin position="224"/>
        <end position="233"/>
    </location>
</feature>
<dbReference type="OrthoDB" id="5403747at2759"/>
<feature type="compositionally biased region" description="Acidic residues" evidence="1">
    <location>
        <begin position="133"/>
        <end position="147"/>
    </location>
</feature>
<reference evidence="2" key="1">
    <citation type="journal article" date="2020" name="Stud. Mycol.">
        <title>101 Dothideomycetes genomes: a test case for predicting lifestyles and emergence of pathogens.</title>
        <authorList>
            <person name="Haridas S."/>
            <person name="Albert R."/>
            <person name="Binder M."/>
            <person name="Bloem J."/>
            <person name="Labutti K."/>
            <person name="Salamov A."/>
            <person name="Andreopoulos B."/>
            <person name="Baker S."/>
            <person name="Barry K."/>
            <person name="Bills G."/>
            <person name="Bluhm B."/>
            <person name="Cannon C."/>
            <person name="Castanera R."/>
            <person name="Culley D."/>
            <person name="Daum C."/>
            <person name="Ezra D."/>
            <person name="Gonzalez J."/>
            <person name="Henrissat B."/>
            <person name="Kuo A."/>
            <person name="Liang C."/>
            <person name="Lipzen A."/>
            <person name="Lutzoni F."/>
            <person name="Magnuson J."/>
            <person name="Mondo S."/>
            <person name="Nolan M."/>
            <person name="Ohm R."/>
            <person name="Pangilinan J."/>
            <person name="Park H.-J."/>
            <person name="Ramirez L."/>
            <person name="Alfaro M."/>
            <person name="Sun H."/>
            <person name="Tritt A."/>
            <person name="Yoshinaga Y."/>
            <person name="Zwiers L.-H."/>
            <person name="Turgeon B."/>
            <person name="Goodwin S."/>
            <person name="Spatafora J."/>
            <person name="Crous P."/>
            <person name="Grigoriev I."/>
        </authorList>
    </citation>
    <scope>NUCLEOTIDE SEQUENCE</scope>
    <source>
        <strain evidence="2">SCOH1-5</strain>
    </source>
</reference>
<feature type="compositionally biased region" description="Acidic residues" evidence="1">
    <location>
        <begin position="173"/>
        <end position="186"/>
    </location>
</feature>
<sequence length="233" mass="24385">MPPKNASKSTAAPATPSGDGRKLTDTDVKMLQLAWQCFETMPKVDTAKLAHLSGHKNAASANTAYSNARRKLFDGVKLPPAEKTPKKKAASAAGGGDEDDAEEAEAAPVDTPVPASTKKGNAAPRKRKSTAPAEEDGEGEENGEEGEATPAKEQKKGRAAAGSRKKKQKVEVKEDEEATEEAEAESAEGGTAQEETIKEESAESAEEGEIDEAGEELNVNAEKPDDDELAGTV</sequence>
<keyword evidence="3" id="KW-1185">Reference proteome</keyword>
<feature type="compositionally biased region" description="Acidic residues" evidence="1">
    <location>
        <begin position="96"/>
        <end position="105"/>
    </location>
</feature>
<feature type="compositionally biased region" description="Acidic residues" evidence="1">
    <location>
        <begin position="202"/>
        <end position="215"/>
    </location>
</feature>
<name>A0A6A6FCM7_9PEZI</name>
<proteinExistence type="predicted"/>
<feature type="compositionally biased region" description="Low complexity" evidence="1">
    <location>
        <begin position="106"/>
        <end position="115"/>
    </location>
</feature>
<evidence type="ECO:0000256" key="1">
    <source>
        <dbReference type="SAM" id="MobiDB-lite"/>
    </source>
</evidence>
<feature type="region of interest" description="Disordered" evidence="1">
    <location>
        <begin position="1"/>
        <end position="23"/>
    </location>
</feature>
<organism evidence="2 3">
    <name type="scientific">Cercospora zeae-maydis SCOH1-5</name>
    <dbReference type="NCBI Taxonomy" id="717836"/>
    <lineage>
        <taxon>Eukaryota</taxon>
        <taxon>Fungi</taxon>
        <taxon>Dikarya</taxon>
        <taxon>Ascomycota</taxon>
        <taxon>Pezizomycotina</taxon>
        <taxon>Dothideomycetes</taxon>
        <taxon>Dothideomycetidae</taxon>
        <taxon>Mycosphaerellales</taxon>
        <taxon>Mycosphaerellaceae</taxon>
        <taxon>Cercospora</taxon>
    </lineage>
</organism>
<dbReference type="EMBL" id="ML992678">
    <property type="protein sequence ID" value="KAF2211162.1"/>
    <property type="molecule type" value="Genomic_DNA"/>
</dbReference>
<protein>
    <submittedName>
        <fullName evidence="2">Uncharacterized protein</fullName>
    </submittedName>
</protein>
<dbReference type="Proteomes" id="UP000799539">
    <property type="component" value="Unassembled WGS sequence"/>
</dbReference>
<evidence type="ECO:0000313" key="2">
    <source>
        <dbReference type="EMBL" id="KAF2211162.1"/>
    </source>
</evidence>
<gene>
    <name evidence="2" type="ORF">CERZMDRAFT_85708</name>
</gene>
<feature type="compositionally biased region" description="Low complexity" evidence="1">
    <location>
        <begin position="1"/>
        <end position="17"/>
    </location>
</feature>
<feature type="compositionally biased region" description="Basic residues" evidence="1">
    <location>
        <begin position="157"/>
        <end position="168"/>
    </location>
</feature>
<dbReference type="AlphaFoldDB" id="A0A6A6FCM7"/>
<evidence type="ECO:0000313" key="3">
    <source>
        <dbReference type="Proteomes" id="UP000799539"/>
    </source>
</evidence>
<accession>A0A6A6FCM7</accession>
<feature type="region of interest" description="Disordered" evidence="1">
    <location>
        <begin position="72"/>
        <end position="233"/>
    </location>
</feature>